<reference evidence="2 3" key="1">
    <citation type="submission" date="2016-04" db="EMBL/GenBank/DDBJ databases">
        <title>A degradative enzymes factory behind the ericoid mycorrhizal symbiosis.</title>
        <authorList>
            <consortium name="DOE Joint Genome Institute"/>
            <person name="Martino E."/>
            <person name="Morin E."/>
            <person name="Grelet G."/>
            <person name="Kuo A."/>
            <person name="Kohler A."/>
            <person name="Daghino S."/>
            <person name="Barry K."/>
            <person name="Choi C."/>
            <person name="Cichocki N."/>
            <person name="Clum A."/>
            <person name="Copeland A."/>
            <person name="Hainaut M."/>
            <person name="Haridas S."/>
            <person name="Labutti K."/>
            <person name="Lindquist E."/>
            <person name="Lipzen A."/>
            <person name="Khouja H.-R."/>
            <person name="Murat C."/>
            <person name="Ohm R."/>
            <person name="Olson A."/>
            <person name="Spatafora J."/>
            <person name="Veneault-Fourrey C."/>
            <person name="Henrissat B."/>
            <person name="Grigoriev I."/>
            <person name="Martin F."/>
            <person name="Perotto S."/>
        </authorList>
    </citation>
    <scope>NUCLEOTIDE SEQUENCE [LARGE SCALE GENOMIC DNA]</scope>
    <source>
        <strain evidence="2 3">F</strain>
    </source>
</reference>
<dbReference type="OrthoDB" id="3469466at2759"/>
<feature type="compositionally biased region" description="Low complexity" evidence="1">
    <location>
        <begin position="92"/>
        <end position="109"/>
    </location>
</feature>
<organism evidence="2 3">
    <name type="scientific">Hyaloscypha variabilis (strain UAMH 11265 / GT02V1 / F)</name>
    <name type="common">Meliniomyces variabilis</name>
    <dbReference type="NCBI Taxonomy" id="1149755"/>
    <lineage>
        <taxon>Eukaryota</taxon>
        <taxon>Fungi</taxon>
        <taxon>Dikarya</taxon>
        <taxon>Ascomycota</taxon>
        <taxon>Pezizomycotina</taxon>
        <taxon>Leotiomycetes</taxon>
        <taxon>Helotiales</taxon>
        <taxon>Hyaloscyphaceae</taxon>
        <taxon>Hyaloscypha</taxon>
        <taxon>Hyaloscypha variabilis</taxon>
    </lineage>
</organism>
<dbReference type="EMBL" id="KZ613945">
    <property type="protein sequence ID" value="PMD40393.1"/>
    <property type="molecule type" value="Genomic_DNA"/>
</dbReference>
<sequence>MAHDEAPATTGQTKHRPGEAGDQFQLQFVTTVSVNVPSNAEKKRTQKIIRQTVMKNFRQQQRTEKSKPKGKKRLAATSNSDPDAEEPDTDEPSSGASQFTSRSQSSSLSERGGKKGVEGSEHRRSSRISSHSPLDLGSPITPLGAGRVDPFRSAYADNNHVLHELIDHSITVIWPAFRPFGASEGLPNLPTSWFVASNSSPVAMHSMLFGAQVHLDVLRGPRMNIDNPVRLYHKIQTMRLLQEELNKRRNICFDEVILAILALLANEVETIANHIKENKIQSPFYSPLTDLQWLNIYGSISHIEAHVLALRAIVDQHGGLEKIKLEGLAEVVSFSDILGATQSFSKPHWPLLERTLKFGPFEIDESVRYPLTILGQSFAELKHFGINRKMASVLQSMVDLTIIIDCHYQGTKPLKDFTPLIDRRNWVQHALMALPSGDELVDDKVRSVCLYEAIRHVAFIYSAAVTFPLPGMSGHFHKLAALLQPMLEASKFDICWRHCPTTLLWILVLGGIASSETPERPWFVRSILMVTKVLKLSTWEQVTEIMEGFLWLDSACDAGGRILWAEVTTGRSPSAPPRG</sequence>
<feature type="compositionally biased region" description="Basic and acidic residues" evidence="1">
    <location>
        <begin position="111"/>
        <end position="123"/>
    </location>
</feature>
<keyword evidence="3" id="KW-1185">Reference proteome</keyword>
<dbReference type="AlphaFoldDB" id="A0A2J6RPF3"/>
<feature type="compositionally biased region" description="Acidic residues" evidence="1">
    <location>
        <begin position="82"/>
        <end position="91"/>
    </location>
</feature>
<feature type="region of interest" description="Disordered" evidence="1">
    <location>
        <begin position="1"/>
        <end position="23"/>
    </location>
</feature>
<dbReference type="PANTHER" id="PTHR37540:SF5">
    <property type="entry name" value="TRANSCRIPTION FACTOR DOMAIN-CONTAINING PROTEIN"/>
    <property type="match status" value="1"/>
</dbReference>
<protein>
    <recommendedName>
        <fullName evidence="4">Tachykinin family protein</fullName>
    </recommendedName>
</protein>
<feature type="region of interest" description="Disordered" evidence="1">
    <location>
        <begin position="35"/>
        <end position="141"/>
    </location>
</feature>
<dbReference type="Proteomes" id="UP000235786">
    <property type="component" value="Unassembled WGS sequence"/>
</dbReference>
<evidence type="ECO:0000313" key="2">
    <source>
        <dbReference type="EMBL" id="PMD40393.1"/>
    </source>
</evidence>
<dbReference type="STRING" id="1149755.A0A2J6RPF3"/>
<proteinExistence type="predicted"/>
<evidence type="ECO:0000313" key="3">
    <source>
        <dbReference type="Proteomes" id="UP000235786"/>
    </source>
</evidence>
<accession>A0A2J6RPF3</accession>
<gene>
    <name evidence="2" type="ORF">L207DRAFT_428089</name>
</gene>
<evidence type="ECO:0008006" key="4">
    <source>
        <dbReference type="Google" id="ProtNLM"/>
    </source>
</evidence>
<dbReference type="PANTHER" id="PTHR37540">
    <property type="entry name" value="TRANSCRIPTION FACTOR (ACR-2), PUTATIVE-RELATED-RELATED"/>
    <property type="match status" value="1"/>
</dbReference>
<name>A0A2J6RPF3_HYAVF</name>
<evidence type="ECO:0000256" key="1">
    <source>
        <dbReference type="SAM" id="MobiDB-lite"/>
    </source>
</evidence>